<evidence type="ECO:0000313" key="3">
    <source>
        <dbReference type="Proteomes" id="UP000612808"/>
    </source>
</evidence>
<sequence length="290" mass="29294">MLPAGPRRGRLAEPVPEASPDADGTRAVAGLRPAYPGGAATVDGGPADRGTGRGPVPAHLVRSGGVRAGSALRDGVDRLLPVHGELRSLLPEGGLRRGATVSVAAATGGMSLLFALLGAASSGGEWCAMAGVPEVGVLSAAEYGVVPERFALVPYPGPEWWTVVAALLDGFGLVVARPAGPVSPVLARRLAARTRQRGAVLLVHGDWPGADVAMRCSDPVWEGLDAGRGRLRRRALTIEATGRGAAARPRSTRVLLPSGRTGPGSVAPLPAAAPEVTVPEGFGAADEAVG</sequence>
<comment type="caution">
    <text evidence="2">The sequence shown here is derived from an EMBL/GenBank/DDBJ whole genome shotgun (WGS) entry which is preliminary data.</text>
</comment>
<reference evidence="2" key="1">
    <citation type="submission" date="2021-01" db="EMBL/GenBank/DDBJ databases">
        <title>Whole genome shotgun sequence of Actinocatenispora rupis NBRC 107355.</title>
        <authorList>
            <person name="Komaki H."/>
            <person name="Tamura T."/>
        </authorList>
    </citation>
    <scope>NUCLEOTIDE SEQUENCE</scope>
    <source>
        <strain evidence="2">NBRC 107355</strain>
    </source>
</reference>
<dbReference type="EMBL" id="BOMB01000001">
    <property type="protein sequence ID" value="GID09265.1"/>
    <property type="molecule type" value="Genomic_DNA"/>
</dbReference>
<name>A0A8J3IZI8_9ACTN</name>
<gene>
    <name evidence="2" type="ORF">Aru02nite_01540</name>
</gene>
<protein>
    <submittedName>
        <fullName evidence="2">Uncharacterized protein</fullName>
    </submittedName>
</protein>
<proteinExistence type="predicted"/>
<keyword evidence="3" id="KW-1185">Reference proteome</keyword>
<feature type="region of interest" description="Disordered" evidence="1">
    <location>
        <begin position="1"/>
        <end position="54"/>
    </location>
</feature>
<feature type="region of interest" description="Disordered" evidence="1">
    <location>
        <begin position="242"/>
        <end position="272"/>
    </location>
</feature>
<dbReference type="AlphaFoldDB" id="A0A8J3IZI8"/>
<evidence type="ECO:0000256" key="1">
    <source>
        <dbReference type="SAM" id="MobiDB-lite"/>
    </source>
</evidence>
<accession>A0A8J3IZI8</accession>
<organism evidence="2 3">
    <name type="scientific">Actinocatenispora rupis</name>
    <dbReference type="NCBI Taxonomy" id="519421"/>
    <lineage>
        <taxon>Bacteria</taxon>
        <taxon>Bacillati</taxon>
        <taxon>Actinomycetota</taxon>
        <taxon>Actinomycetes</taxon>
        <taxon>Micromonosporales</taxon>
        <taxon>Micromonosporaceae</taxon>
        <taxon>Actinocatenispora</taxon>
    </lineage>
</organism>
<evidence type="ECO:0000313" key="2">
    <source>
        <dbReference type="EMBL" id="GID09265.1"/>
    </source>
</evidence>
<dbReference type="Proteomes" id="UP000612808">
    <property type="component" value="Unassembled WGS sequence"/>
</dbReference>